<dbReference type="GO" id="GO:0000981">
    <property type="term" value="F:DNA-binding transcription factor activity, RNA polymerase II-specific"/>
    <property type="evidence" value="ECO:0007669"/>
    <property type="project" value="TreeGrafter"/>
</dbReference>
<dbReference type="AlphaFoldDB" id="A0A8J2PSZ1"/>
<dbReference type="SMART" id="SM00353">
    <property type="entry name" value="HLH"/>
    <property type="match status" value="1"/>
</dbReference>
<comment type="caution">
    <text evidence="7">The sequence shown here is derived from an EMBL/GenBank/DDBJ whole genome shotgun (WGS) entry which is preliminary data.</text>
</comment>
<evidence type="ECO:0000313" key="7">
    <source>
        <dbReference type="EMBL" id="CAG7821744.1"/>
    </source>
</evidence>
<dbReference type="GO" id="GO:0005634">
    <property type="term" value="C:nucleus"/>
    <property type="evidence" value="ECO:0007669"/>
    <property type="project" value="TreeGrafter"/>
</dbReference>
<dbReference type="PANTHER" id="PTHR20937">
    <property type="entry name" value="IP14615P"/>
    <property type="match status" value="1"/>
</dbReference>
<dbReference type="PANTHER" id="PTHR20937:SF3">
    <property type="entry name" value="IP14615P"/>
    <property type="match status" value="1"/>
</dbReference>
<accession>A0A8J2PSZ1</accession>
<dbReference type="EMBL" id="CAJVCH010519865">
    <property type="protein sequence ID" value="CAG7821744.1"/>
    <property type="molecule type" value="Genomic_DNA"/>
</dbReference>
<keyword evidence="5" id="KW-0539">Nucleus</keyword>
<feature type="domain" description="BHLH" evidence="6">
    <location>
        <begin position="38"/>
        <end position="91"/>
    </location>
</feature>
<dbReference type="Proteomes" id="UP000708208">
    <property type="component" value="Unassembled WGS sequence"/>
</dbReference>
<feature type="non-terminal residue" evidence="7">
    <location>
        <position position="1"/>
    </location>
</feature>
<evidence type="ECO:0000313" key="8">
    <source>
        <dbReference type="Proteomes" id="UP000708208"/>
    </source>
</evidence>
<gene>
    <name evidence="7" type="ORF">AFUS01_LOCUS32060</name>
</gene>
<evidence type="ECO:0000256" key="2">
    <source>
        <dbReference type="ARBA" id="ARBA00023015"/>
    </source>
</evidence>
<name>A0A8J2PSZ1_9HEXA</name>
<dbReference type="OrthoDB" id="9946827at2759"/>
<dbReference type="InterPro" id="IPR040259">
    <property type="entry name" value="Mesogenin/MesP"/>
</dbReference>
<keyword evidence="3" id="KW-0238">DNA-binding</keyword>
<evidence type="ECO:0000256" key="1">
    <source>
        <dbReference type="ARBA" id="ARBA00022473"/>
    </source>
</evidence>
<evidence type="ECO:0000259" key="6">
    <source>
        <dbReference type="PROSITE" id="PS50888"/>
    </source>
</evidence>
<sequence length="148" mass="17059">MYCPEDLTYSTVDIQMVPNPRHWRGASSNEKDIPFLSDYKKSACDRERTRMRDMNKAFDLLRQRLPYAKPPGKKLSKIESLRLAIRYIKHLQSVLEIPTSPPGIMYPPTNVYDHHPQIPNPLHSYMNYPNPYICNSSIPGGSQSLHSS</sequence>
<dbReference type="CDD" id="cd11390">
    <property type="entry name" value="bHLH_TS"/>
    <property type="match status" value="1"/>
</dbReference>
<evidence type="ECO:0000256" key="3">
    <source>
        <dbReference type="ARBA" id="ARBA00023125"/>
    </source>
</evidence>
<protein>
    <recommendedName>
        <fullName evidence="6">BHLH domain-containing protein</fullName>
    </recommendedName>
</protein>
<dbReference type="GO" id="GO:0001707">
    <property type="term" value="P:mesoderm formation"/>
    <property type="evidence" value="ECO:0007669"/>
    <property type="project" value="TreeGrafter"/>
</dbReference>
<dbReference type="Pfam" id="PF00010">
    <property type="entry name" value="HLH"/>
    <property type="match status" value="1"/>
</dbReference>
<organism evidence="7 8">
    <name type="scientific">Allacma fusca</name>
    <dbReference type="NCBI Taxonomy" id="39272"/>
    <lineage>
        <taxon>Eukaryota</taxon>
        <taxon>Metazoa</taxon>
        <taxon>Ecdysozoa</taxon>
        <taxon>Arthropoda</taxon>
        <taxon>Hexapoda</taxon>
        <taxon>Collembola</taxon>
        <taxon>Symphypleona</taxon>
        <taxon>Sminthuridae</taxon>
        <taxon>Allacma</taxon>
    </lineage>
</organism>
<keyword evidence="4" id="KW-0804">Transcription</keyword>
<keyword evidence="2" id="KW-0805">Transcription regulation</keyword>
<evidence type="ECO:0000256" key="4">
    <source>
        <dbReference type="ARBA" id="ARBA00023163"/>
    </source>
</evidence>
<keyword evidence="1" id="KW-0217">Developmental protein</keyword>
<evidence type="ECO:0000256" key="5">
    <source>
        <dbReference type="ARBA" id="ARBA00023242"/>
    </source>
</evidence>
<keyword evidence="8" id="KW-1185">Reference proteome</keyword>
<dbReference type="PROSITE" id="PS50888">
    <property type="entry name" value="BHLH"/>
    <property type="match status" value="1"/>
</dbReference>
<dbReference type="GO" id="GO:0046983">
    <property type="term" value="F:protein dimerization activity"/>
    <property type="evidence" value="ECO:0007669"/>
    <property type="project" value="InterPro"/>
</dbReference>
<dbReference type="InterPro" id="IPR011598">
    <property type="entry name" value="bHLH_dom"/>
</dbReference>
<proteinExistence type="predicted"/>
<reference evidence="7" key="1">
    <citation type="submission" date="2021-06" db="EMBL/GenBank/DDBJ databases">
        <authorList>
            <person name="Hodson N. C."/>
            <person name="Mongue J. A."/>
            <person name="Jaron S. K."/>
        </authorList>
    </citation>
    <scope>NUCLEOTIDE SEQUENCE</scope>
</reference>
<dbReference type="FunFam" id="4.10.280.10:FF:000090">
    <property type="entry name" value="Salivary gland-expressed bHLH"/>
    <property type="match status" value="1"/>
</dbReference>
<dbReference type="GO" id="GO:0000978">
    <property type="term" value="F:RNA polymerase II cis-regulatory region sequence-specific DNA binding"/>
    <property type="evidence" value="ECO:0007669"/>
    <property type="project" value="TreeGrafter"/>
</dbReference>